<feature type="binding site" evidence="12">
    <location>
        <position position="180"/>
    </location>
    <ligand>
        <name>ATP</name>
        <dbReference type="ChEBI" id="CHEBI:30616"/>
    </ligand>
</feature>
<reference evidence="15 16" key="1">
    <citation type="submission" date="2014-02" db="EMBL/GenBank/DDBJ databases">
        <title>Draft genome sequence of Lysinibacillus odysseyi NBRC 100172.</title>
        <authorList>
            <person name="Zhang F."/>
            <person name="Wang G."/>
            <person name="Zhang L."/>
        </authorList>
    </citation>
    <scope>NUCLEOTIDE SEQUENCE [LARGE SCALE GENOMIC DNA]</scope>
    <source>
        <strain evidence="15 16">NBRC 100172</strain>
    </source>
</reference>
<dbReference type="GO" id="GO:0046872">
    <property type="term" value="F:metal ion binding"/>
    <property type="evidence" value="ECO:0007669"/>
    <property type="project" value="UniProtKB-KW"/>
</dbReference>
<proteinExistence type="inferred from homology"/>
<keyword evidence="11 12" id="KW-0119">Carbohydrate metabolism</keyword>
<keyword evidence="6 12" id="KW-0547">Nucleotide-binding</keyword>
<evidence type="ECO:0000256" key="7">
    <source>
        <dbReference type="ARBA" id="ARBA00022777"/>
    </source>
</evidence>
<dbReference type="UniPathway" id="UPA00916">
    <property type="reaction ID" value="UER00889"/>
</dbReference>
<evidence type="ECO:0000256" key="6">
    <source>
        <dbReference type="ARBA" id="ARBA00022741"/>
    </source>
</evidence>
<evidence type="ECO:0000313" key="16">
    <source>
        <dbReference type="Proteomes" id="UP000030437"/>
    </source>
</evidence>
<keyword evidence="9 12" id="KW-0460">Magnesium</keyword>
<dbReference type="OrthoDB" id="9775849at2"/>
<evidence type="ECO:0000256" key="2">
    <source>
        <dbReference type="ARBA" id="ARBA00012035"/>
    </source>
</evidence>
<evidence type="ECO:0000256" key="1">
    <source>
        <dbReference type="ARBA" id="ARBA00005380"/>
    </source>
</evidence>
<dbReference type="CDD" id="cd01174">
    <property type="entry name" value="ribokinase"/>
    <property type="match status" value="1"/>
</dbReference>
<evidence type="ECO:0000313" key="15">
    <source>
        <dbReference type="EMBL" id="KGR85054.1"/>
    </source>
</evidence>
<feature type="domain" description="Carbohydrate kinase PfkB" evidence="14">
    <location>
        <begin position="2"/>
        <end position="279"/>
    </location>
</feature>
<dbReference type="SUPFAM" id="SSF53613">
    <property type="entry name" value="Ribokinase-like"/>
    <property type="match status" value="1"/>
</dbReference>
<feature type="binding site" evidence="12">
    <location>
        <begin position="206"/>
        <end position="211"/>
    </location>
    <ligand>
        <name>ATP</name>
        <dbReference type="ChEBI" id="CHEBI:30616"/>
    </ligand>
</feature>
<feature type="binding site" evidence="12">
    <location>
        <position position="262"/>
    </location>
    <ligand>
        <name>ATP</name>
        <dbReference type="ChEBI" id="CHEBI:30616"/>
    </ligand>
</feature>
<evidence type="ECO:0000256" key="4">
    <source>
        <dbReference type="ARBA" id="ARBA00022679"/>
    </source>
</evidence>
<evidence type="ECO:0000256" key="9">
    <source>
        <dbReference type="ARBA" id="ARBA00022842"/>
    </source>
</evidence>
<dbReference type="EMBL" id="JPVP01000055">
    <property type="protein sequence ID" value="KGR85054.1"/>
    <property type="molecule type" value="Genomic_DNA"/>
</dbReference>
<comment type="subcellular location">
    <subcellularLocation>
        <location evidence="12">Cytoplasm</location>
    </subcellularLocation>
</comment>
<feature type="region of interest" description="Disordered" evidence="13">
    <location>
        <begin position="274"/>
        <end position="293"/>
    </location>
</feature>
<evidence type="ECO:0000256" key="5">
    <source>
        <dbReference type="ARBA" id="ARBA00022723"/>
    </source>
</evidence>
<accession>A0A0A3IJX6</accession>
<protein>
    <recommendedName>
        <fullName evidence="3 12">Ribokinase</fullName>
        <shortName evidence="12">RK</shortName>
        <ecNumber evidence="2 12">2.7.1.15</ecNumber>
    </recommendedName>
</protein>
<keyword evidence="7 12" id="KW-0418">Kinase</keyword>
<dbReference type="GO" id="GO:0005829">
    <property type="term" value="C:cytosol"/>
    <property type="evidence" value="ECO:0007669"/>
    <property type="project" value="TreeGrafter"/>
</dbReference>
<feature type="active site" description="Proton acceptor" evidence="12">
    <location>
        <position position="238"/>
    </location>
</feature>
<comment type="caution">
    <text evidence="12">Lacks conserved residue(s) required for the propagation of feature annotation.</text>
</comment>
<name>A0A0A3IJX6_9BACI</name>
<dbReference type="Proteomes" id="UP000030437">
    <property type="component" value="Unassembled WGS sequence"/>
</dbReference>
<keyword evidence="8 12" id="KW-0067">ATP-binding</keyword>
<evidence type="ECO:0000256" key="8">
    <source>
        <dbReference type="ARBA" id="ARBA00022840"/>
    </source>
</evidence>
<dbReference type="eggNOG" id="COG0524">
    <property type="taxonomic scope" value="Bacteria"/>
</dbReference>
<dbReference type="PROSITE" id="PS00584">
    <property type="entry name" value="PFKB_KINASES_2"/>
    <property type="match status" value="1"/>
</dbReference>
<comment type="similarity">
    <text evidence="12">Belongs to the carbohydrate kinase PfkB family. Ribokinase subfamily.</text>
</comment>
<evidence type="ECO:0000256" key="13">
    <source>
        <dbReference type="SAM" id="MobiDB-lite"/>
    </source>
</evidence>
<dbReference type="GO" id="GO:0005524">
    <property type="term" value="F:ATP binding"/>
    <property type="evidence" value="ECO:0007669"/>
    <property type="project" value="UniProtKB-UniRule"/>
</dbReference>
<dbReference type="GO" id="GO:0004747">
    <property type="term" value="F:ribokinase activity"/>
    <property type="evidence" value="ECO:0007669"/>
    <property type="project" value="UniProtKB-UniRule"/>
</dbReference>
<sequence length="293" mass="31432">MITVIGSINMDIVCQTDVFPKQGETVLGNLFETVPGGKGANQAVAATRLGSKVKMVGAVGQDSFGPALIEILTNENMDVSSVQVAPTSTGIANILLFEQDNRIIVVPGANTYVTPQLVDKNEQAIKTSNLVVMQLEIPVETIEHTLKLCKKHGVPVLLNPAPARNFKPEWMEDITYLTPNETECELIFHEQIETSLQAYPNKLIVTLGDEGAMYHDGEKIVKVAGFRTTAVDTTGAGDTFNGAFAHKICEGAEVKEAVQFANAAASLSVEKFGAQGGMPASEPAEERMREAQS</sequence>
<dbReference type="InterPro" id="IPR011611">
    <property type="entry name" value="PfkB_dom"/>
</dbReference>
<dbReference type="GO" id="GO:0019303">
    <property type="term" value="P:D-ribose catabolic process"/>
    <property type="evidence" value="ECO:0007669"/>
    <property type="project" value="UniProtKB-UniRule"/>
</dbReference>
<comment type="cofactor">
    <cofactor evidence="12">
        <name>Mg(2+)</name>
        <dbReference type="ChEBI" id="CHEBI:18420"/>
    </cofactor>
    <text evidence="12">Requires a divalent cation, most likely magnesium in vivo, as an electrophilic catalyst to aid phosphoryl group transfer. It is the chelate of the metal and the nucleotide that is the actual substrate.</text>
</comment>
<keyword evidence="10 12" id="KW-0630">Potassium</keyword>
<comment type="function">
    <text evidence="12">Catalyzes the phosphorylation of ribose at O-5 in a reaction requiring ATP and magnesium. The resulting D-ribose-5-phosphate can then be used either for sythesis of nucleotides, histidine, and tryptophan, or as a component of the pentose phosphate pathway.</text>
</comment>
<evidence type="ECO:0000256" key="3">
    <source>
        <dbReference type="ARBA" id="ARBA00016943"/>
    </source>
</evidence>
<evidence type="ECO:0000256" key="12">
    <source>
        <dbReference type="HAMAP-Rule" id="MF_01987"/>
    </source>
</evidence>
<feature type="binding site" evidence="12">
    <location>
        <begin position="9"/>
        <end position="11"/>
    </location>
    <ligand>
        <name>substrate</name>
    </ligand>
</feature>
<comment type="pathway">
    <text evidence="12">Carbohydrate metabolism; D-ribose degradation; D-ribose 5-phosphate from beta-D-ribopyranose: step 2/2.</text>
</comment>
<keyword evidence="4 12" id="KW-0808">Transferase</keyword>
<feature type="binding site" evidence="12">
    <location>
        <position position="268"/>
    </location>
    <ligand>
        <name>K(+)</name>
        <dbReference type="ChEBI" id="CHEBI:29103"/>
    </ligand>
</feature>
<comment type="caution">
    <text evidence="15">The sequence shown here is derived from an EMBL/GenBank/DDBJ whole genome shotgun (WGS) entry which is preliminary data.</text>
</comment>
<dbReference type="PANTHER" id="PTHR10584">
    <property type="entry name" value="SUGAR KINASE"/>
    <property type="match status" value="1"/>
</dbReference>
<dbReference type="InterPro" id="IPR011877">
    <property type="entry name" value="Ribokinase"/>
</dbReference>
<feature type="binding site" evidence="12">
    <location>
        <begin position="237"/>
        <end position="238"/>
    </location>
    <ligand>
        <name>ATP</name>
        <dbReference type="ChEBI" id="CHEBI:30616"/>
    </ligand>
</feature>
<evidence type="ECO:0000259" key="14">
    <source>
        <dbReference type="Pfam" id="PF00294"/>
    </source>
</evidence>
<comment type="subunit">
    <text evidence="12">Homodimer.</text>
</comment>
<organism evidence="15 16">
    <name type="scientific">Lysinibacillus odysseyi 34hs-1 = NBRC 100172</name>
    <dbReference type="NCBI Taxonomy" id="1220589"/>
    <lineage>
        <taxon>Bacteria</taxon>
        <taxon>Bacillati</taxon>
        <taxon>Bacillota</taxon>
        <taxon>Bacilli</taxon>
        <taxon>Bacillales</taxon>
        <taxon>Bacillaceae</taxon>
        <taxon>Lysinibacillus</taxon>
    </lineage>
</organism>
<feature type="binding site" evidence="12">
    <location>
        <position position="238"/>
    </location>
    <ligand>
        <name>substrate</name>
    </ligand>
</feature>
<feature type="binding site" evidence="12">
    <location>
        <begin position="37"/>
        <end position="41"/>
    </location>
    <ligand>
        <name>substrate</name>
    </ligand>
</feature>
<dbReference type="HAMAP" id="MF_01987">
    <property type="entry name" value="Ribokinase"/>
    <property type="match status" value="1"/>
</dbReference>
<dbReference type="Pfam" id="PF00294">
    <property type="entry name" value="PfkB"/>
    <property type="match status" value="1"/>
</dbReference>
<comment type="similarity">
    <text evidence="1">Belongs to the carbohydrate kinase pfkB family.</text>
</comment>
<keyword evidence="12" id="KW-0963">Cytoplasm</keyword>
<dbReference type="PANTHER" id="PTHR10584:SF166">
    <property type="entry name" value="RIBOKINASE"/>
    <property type="match status" value="1"/>
</dbReference>
<dbReference type="EC" id="2.7.1.15" evidence="2 12"/>
<dbReference type="InterPro" id="IPR002173">
    <property type="entry name" value="Carboh/pur_kinase_PfkB_CS"/>
</dbReference>
<feature type="binding site" evidence="12">
    <location>
        <position position="136"/>
    </location>
    <ligand>
        <name>substrate</name>
    </ligand>
</feature>
<evidence type="ECO:0000256" key="10">
    <source>
        <dbReference type="ARBA" id="ARBA00022958"/>
    </source>
</evidence>
<dbReference type="AlphaFoldDB" id="A0A0A3IJX6"/>
<dbReference type="InterPro" id="IPR002139">
    <property type="entry name" value="Ribo/fructo_kinase"/>
</dbReference>
<gene>
    <name evidence="12" type="primary">rbsK</name>
    <name evidence="15" type="ORF">CD32_11450</name>
</gene>
<feature type="binding site" evidence="12">
    <location>
        <position position="271"/>
    </location>
    <ligand>
        <name>K(+)</name>
        <dbReference type="ChEBI" id="CHEBI:29103"/>
    </ligand>
</feature>
<feature type="compositionally biased region" description="Basic and acidic residues" evidence="13">
    <location>
        <begin position="284"/>
        <end position="293"/>
    </location>
</feature>
<dbReference type="RefSeq" id="WP_036154634.1">
    <property type="nucleotide sequence ID" value="NZ_AVCX01000006.1"/>
</dbReference>
<dbReference type="PRINTS" id="PR00990">
    <property type="entry name" value="RIBOKINASE"/>
</dbReference>
<keyword evidence="16" id="KW-1185">Reference proteome</keyword>
<dbReference type="InterPro" id="IPR029056">
    <property type="entry name" value="Ribokinase-like"/>
</dbReference>
<feature type="binding site" evidence="12">
    <location>
        <position position="234"/>
    </location>
    <ligand>
        <name>K(+)</name>
        <dbReference type="ChEBI" id="CHEBI:29103"/>
    </ligand>
</feature>
<dbReference type="Gene3D" id="3.40.1190.20">
    <property type="match status" value="1"/>
</dbReference>
<dbReference type="NCBIfam" id="TIGR02152">
    <property type="entry name" value="D_ribokin_bact"/>
    <property type="match status" value="1"/>
</dbReference>
<dbReference type="STRING" id="1220589.CD32_11450"/>
<comment type="activity regulation">
    <text evidence="12">Activated by a monovalent cation that binds near, but not in, the active site. The most likely occupant of the site in vivo is potassium. Ion binding induces a conformational change that may alter substrate affinity.</text>
</comment>
<evidence type="ECO:0000256" key="11">
    <source>
        <dbReference type="ARBA" id="ARBA00023277"/>
    </source>
</evidence>
<feature type="binding site" evidence="12">
    <location>
        <position position="273"/>
    </location>
    <ligand>
        <name>K(+)</name>
        <dbReference type="ChEBI" id="CHEBI:29103"/>
    </ligand>
</feature>
<feature type="binding site" evidence="12">
    <location>
        <position position="232"/>
    </location>
    <ligand>
        <name>K(+)</name>
        <dbReference type="ChEBI" id="CHEBI:29103"/>
    </ligand>
</feature>
<keyword evidence="5 12" id="KW-0479">Metal-binding</keyword>
<comment type="catalytic activity">
    <reaction evidence="12">
        <text>D-ribose + ATP = D-ribose 5-phosphate + ADP + H(+)</text>
        <dbReference type="Rhea" id="RHEA:13697"/>
        <dbReference type="ChEBI" id="CHEBI:15378"/>
        <dbReference type="ChEBI" id="CHEBI:30616"/>
        <dbReference type="ChEBI" id="CHEBI:47013"/>
        <dbReference type="ChEBI" id="CHEBI:78346"/>
        <dbReference type="ChEBI" id="CHEBI:456216"/>
        <dbReference type="EC" id="2.7.1.15"/>
    </reaction>
</comment>